<evidence type="ECO:0008006" key="5">
    <source>
        <dbReference type="Google" id="ProtNLM"/>
    </source>
</evidence>
<dbReference type="PROSITE" id="PS51257">
    <property type="entry name" value="PROKAR_LIPOPROTEIN"/>
    <property type="match status" value="1"/>
</dbReference>
<evidence type="ECO:0000313" key="3">
    <source>
        <dbReference type="EMBL" id="MBP2038829.1"/>
    </source>
</evidence>
<keyword evidence="4" id="KW-1185">Reference proteome</keyword>
<sequence length="303" mass="32131">MNQAVRTRAGIALAGTALLVGGLTACGGDKADAGTGKADGGKAAAEQAHSPAEAVKASYLKTVAAKFAKAELSVVERDGKTDSQSGTKGWYPSSHDVILKSEKPDTRSVMIGDMVYTHLGEPLMGKAWMSMNLAKDGKPGVRLNDDPAEYLAMLLGQEKLTHVGAEKTADGIDAEHYKGSFTGADLLKADESTKVMQEANRQYLHESVKHLTAFEVDLWIGKDGYPVRAETVSTDGKGTTKTTAKFSDFGKAAPVEAPPADQVVSFDEVTKETDRKLKQADEDLKEADKTLRDAGLGGLDLDS</sequence>
<gene>
    <name evidence="3" type="ORF">J2Z77_004642</name>
</gene>
<keyword evidence="2" id="KW-0732">Signal</keyword>
<feature type="compositionally biased region" description="Basic and acidic residues" evidence="1">
    <location>
        <begin position="272"/>
        <end position="292"/>
    </location>
</feature>
<dbReference type="SUPFAM" id="SSF89392">
    <property type="entry name" value="Prokaryotic lipoproteins and lipoprotein localization factors"/>
    <property type="match status" value="1"/>
</dbReference>
<feature type="signal peptide" evidence="2">
    <location>
        <begin position="1"/>
        <end position="25"/>
    </location>
</feature>
<dbReference type="Gene3D" id="2.50.20.20">
    <property type="match status" value="1"/>
</dbReference>
<dbReference type="Proteomes" id="UP001519310">
    <property type="component" value="Unassembled WGS sequence"/>
</dbReference>
<dbReference type="InterPro" id="IPR029046">
    <property type="entry name" value="LolA/LolB/LppX"/>
</dbReference>
<accession>A0ABS4L9R0</accession>
<organism evidence="3 4">
    <name type="scientific">Streptomyces avidinii</name>
    <dbReference type="NCBI Taxonomy" id="1895"/>
    <lineage>
        <taxon>Bacteria</taxon>
        <taxon>Bacillati</taxon>
        <taxon>Actinomycetota</taxon>
        <taxon>Actinomycetes</taxon>
        <taxon>Kitasatosporales</taxon>
        <taxon>Streptomycetaceae</taxon>
        <taxon>Streptomyces</taxon>
    </lineage>
</organism>
<comment type="caution">
    <text evidence="3">The sequence shown here is derived from an EMBL/GenBank/DDBJ whole genome shotgun (WGS) entry which is preliminary data.</text>
</comment>
<feature type="region of interest" description="Disordered" evidence="1">
    <location>
        <begin position="272"/>
        <end position="303"/>
    </location>
</feature>
<feature type="chain" id="PRO_5045088968" description="Lipoprotein" evidence="2">
    <location>
        <begin position="26"/>
        <end position="303"/>
    </location>
</feature>
<evidence type="ECO:0000256" key="1">
    <source>
        <dbReference type="SAM" id="MobiDB-lite"/>
    </source>
</evidence>
<reference evidence="3 4" key="1">
    <citation type="submission" date="2021-03" db="EMBL/GenBank/DDBJ databases">
        <title>Genomic Encyclopedia of Type Strains, Phase IV (KMG-IV): sequencing the most valuable type-strain genomes for metagenomic binning, comparative biology and taxonomic classification.</title>
        <authorList>
            <person name="Goeker M."/>
        </authorList>
    </citation>
    <scope>NUCLEOTIDE SEQUENCE [LARGE SCALE GENOMIC DNA]</scope>
    <source>
        <strain evidence="3 4">DSM 40526</strain>
    </source>
</reference>
<name>A0ABS4L9R0_STRAV</name>
<evidence type="ECO:0000313" key="4">
    <source>
        <dbReference type="Proteomes" id="UP001519310"/>
    </source>
</evidence>
<evidence type="ECO:0000256" key="2">
    <source>
        <dbReference type="SAM" id="SignalP"/>
    </source>
</evidence>
<protein>
    <recommendedName>
        <fullName evidence="5">Lipoprotein</fullName>
    </recommendedName>
</protein>
<dbReference type="EMBL" id="JAGGLQ010000009">
    <property type="protein sequence ID" value="MBP2038829.1"/>
    <property type="molecule type" value="Genomic_DNA"/>
</dbReference>
<proteinExistence type="predicted"/>
<dbReference type="RefSeq" id="WP_268251426.1">
    <property type="nucleotide sequence ID" value="NZ_BMVL01000007.1"/>
</dbReference>